<feature type="coiled-coil region" evidence="2">
    <location>
        <begin position="100"/>
        <end position="127"/>
    </location>
</feature>
<evidence type="ECO:0000313" key="3">
    <source>
        <dbReference type="EMBL" id="OHU92295.1"/>
    </source>
</evidence>
<comment type="similarity">
    <text evidence="1">Belongs to the membrane fusion protein (MFP) (TC 8.A.1) family.</text>
</comment>
<comment type="caution">
    <text evidence="3">The sequence shown here is derived from an EMBL/GenBank/DDBJ whole genome shotgun (WGS) entry which is preliminary data.</text>
</comment>
<dbReference type="Gene3D" id="2.40.420.20">
    <property type="match status" value="1"/>
</dbReference>
<dbReference type="Gene3D" id="2.40.50.100">
    <property type="match status" value="1"/>
</dbReference>
<sequence length="368" mass="40063">MLLFKRHLNLSRPVVSTLLLALMVTFTTPTFAKSPVSVETISMAPLGSSILLHGTLYGKQDVTLTAGVGGLLTFVVEPGSTVTKGDILARIDTLPLELEQARQQEMLNRAKINLQFHKQELKRLTQLAKTSSAAASQVDSVKQQHDLAESDIQLAKIELRVIADKIARSTLKAPFSGVVSERFNRSGQDINRADKLVRLIDIENLEARFYVPVKYLSSLDNGVTLPIATSNTDLSSRVEASITAIIPATDPRSQSFEVRATLPKQTARKWAAGQLVDVTLPLSSGKPELLVNRDALILRKQGVHVVRINEDNKAEQIQVEVGKGQGKYVAIKALGENELKVGDSVAVRGAERLSTGQEVEVHMPSNAP</sequence>
<dbReference type="NCBIfam" id="TIGR01730">
    <property type="entry name" value="RND_mfp"/>
    <property type="match status" value="1"/>
</dbReference>
<accession>A0A1S1MU58</accession>
<dbReference type="Proteomes" id="UP000179786">
    <property type="component" value="Unassembled WGS sequence"/>
</dbReference>
<dbReference type="AlphaFoldDB" id="A0A1S1MU58"/>
<proteinExistence type="inferred from homology"/>
<dbReference type="RefSeq" id="WP_070983680.1">
    <property type="nucleotide sequence ID" value="NZ_MKJU01000020.1"/>
</dbReference>
<name>A0A1S1MU58_9GAMM</name>
<dbReference type="Gene3D" id="1.10.287.470">
    <property type="entry name" value="Helix hairpin bin"/>
    <property type="match status" value="1"/>
</dbReference>
<gene>
    <name evidence="3" type="ORF">BET10_06110</name>
</gene>
<dbReference type="GO" id="GO:1990281">
    <property type="term" value="C:efflux pump complex"/>
    <property type="evidence" value="ECO:0007669"/>
    <property type="project" value="TreeGrafter"/>
</dbReference>
<dbReference type="EMBL" id="MKJU01000020">
    <property type="protein sequence ID" value="OHU92295.1"/>
    <property type="molecule type" value="Genomic_DNA"/>
</dbReference>
<dbReference type="PANTHER" id="PTHR30469">
    <property type="entry name" value="MULTIDRUG RESISTANCE PROTEIN MDTA"/>
    <property type="match status" value="1"/>
</dbReference>
<dbReference type="GO" id="GO:0015562">
    <property type="term" value="F:efflux transmembrane transporter activity"/>
    <property type="evidence" value="ECO:0007669"/>
    <property type="project" value="TreeGrafter"/>
</dbReference>
<dbReference type="Gene3D" id="2.40.30.170">
    <property type="match status" value="1"/>
</dbReference>
<dbReference type="SUPFAM" id="SSF111369">
    <property type="entry name" value="HlyD-like secretion proteins"/>
    <property type="match status" value="1"/>
</dbReference>
<evidence type="ECO:0000256" key="2">
    <source>
        <dbReference type="SAM" id="Coils"/>
    </source>
</evidence>
<keyword evidence="2" id="KW-0175">Coiled coil</keyword>
<protein>
    <submittedName>
        <fullName evidence="3">Efflux transporter periplasmic adaptor subunit</fullName>
    </submittedName>
</protein>
<dbReference type="InterPro" id="IPR006143">
    <property type="entry name" value="RND_pump_MFP"/>
</dbReference>
<dbReference type="STRING" id="1859457.BET10_06110"/>
<keyword evidence="4" id="KW-1185">Reference proteome</keyword>
<dbReference type="PANTHER" id="PTHR30469:SF15">
    <property type="entry name" value="HLYD FAMILY OF SECRETION PROTEINS"/>
    <property type="match status" value="1"/>
</dbReference>
<reference evidence="3 4" key="1">
    <citation type="submission" date="2016-09" db="EMBL/GenBank/DDBJ databases">
        <title>Pseudoalteromonas amylolytica sp. nov., isolated from the surface seawater.</title>
        <authorList>
            <person name="Wu Y.-H."/>
            <person name="Cheng H."/>
            <person name="Jin X.-B."/>
            <person name="Wang C.-S."/>
            <person name="Xu X.-W."/>
        </authorList>
    </citation>
    <scope>NUCLEOTIDE SEQUENCE [LARGE SCALE GENOMIC DNA]</scope>
    <source>
        <strain evidence="3 4">JW1</strain>
    </source>
</reference>
<evidence type="ECO:0000256" key="1">
    <source>
        <dbReference type="ARBA" id="ARBA00009477"/>
    </source>
</evidence>
<dbReference type="OrthoDB" id="9806939at2"/>
<evidence type="ECO:0000313" key="4">
    <source>
        <dbReference type="Proteomes" id="UP000179786"/>
    </source>
</evidence>
<organism evidence="3 4">
    <name type="scientific">Pseudoalteromonas amylolytica</name>
    <dbReference type="NCBI Taxonomy" id="1859457"/>
    <lineage>
        <taxon>Bacteria</taxon>
        <taxon>Pseudomonadati</taxon>
        <taxon>Pseudomonadota</taxon>
        <taxon>Gammaproteobacteria</taxon>
        <taxon>Alteromonadales</taxon>
        <taxon>Pseudoalteromonadaceae</taxon>
        <taxon>Pseudoalteromonas</taxon>
    </lineage>
</organism>